<evidence type="ECO:0000313" key="4">
    <source>
        <dbReference type="Proteomes" id="UP000254040"/>
    </source>
</evidence>
<dbReference type="Proteomes" id="UP000054985">
    <property type="component" value="Unassembled WGS sequence"/>
</dbReference>
<accession>A0A378JW76</accession>
<dbReference type="STRING" id="39962.Lmor_2519"/>
<protein>
    <submittedName>
        <fullName evidence="2">Uncharacterized protein</fullName>
    </submittedName>
</protein>
<dbReference type="Proteomes" id="UP000254040">
    <property type="component" value="Unassembled WGS sequence"/>
</dbReference>
<evidence type="ECO:0000313" key="3">
    <source>
        <dbReference type="Proteomes" id="UP000054985"/>
    </source>
</evidence>
<sequence>MTITINKETDKFFLALGKEGKHTFIMFGVYDQNKVRHLLCRVGKDINEPNQPGENRCMAIAGRIADVFFSKIKSRLKNERISRDNPGNIPISYQAYDTTYEHYLEFIGLLETLQNKHNRYLCYKPRKQEGNHIELTKSFQLITNNQKLHEGIKKNIEEFSIDNTCRHTAIKLVEEVQKVPVSSLVSSNFFIDLPYRTQLVYGKPSMGIPFYVLPMSPDAYPDLNAVQKSIIEKLYARMERLVLLEPASAQTVKKFNSIKTEYTQIVGPQREFNLEQLLQSIQTWKERDKSILNSLRTTYFWDAFFTRTSATMTMINEIEHRLITQNKKNSM</sequence>
<dbReference type="EMBL" id="LNYN01000035">
    <property type="protein sequence ID" value="KTD31643.1"/>
    <property type="molecule type" value="Genomic_DNA"/>
</dbReference>
<evidence type="ECO:0000313" key="1">
    <source>
        <dbReference type="EMBL" id="KTD31643.1"/>
    </source>
</evidence>
<gene>
    <name evidence="1" type="ORF">Lmor_2519</name>
    <name evidence="2" type="ORF">NCTC12239_01199</name>
</gene>
<keyword evidence="3" id="KW-1185">Reference proteome</keyword>
<organism evidence="2 4">
    <name type="scientific">Legionella moravica</name>
    <dbReference type="NCBI Taxonomy" id="39962"/>
    <lineage>
        <taxon>Bacteria</taxon>
        <taxon>Pseudomonadati</taxon>
        <taxon>Pseudomonadota</taxon>
        <taxon>Gammaproteobacteria</taxon>
        <taxon>Legionellales</taxon>
        <taxon>Legionellaceae</taxon>
        <taxon>Legionella</taxon>
    </lineage>
</organism>
<proteinExistence type="predicted"/>
<name>A0A378JW76_9GAMM</name>
<dbReference type="AlphaFoldDB" id="A0A378JW76"/>
<evidence type="ECO:0000313" key="2">
    <source>
        <dbReference type="EMBL" id="STX62277.1"/>
    </source>
</evidence>
<dbReference type="OrthoDB" id="5651600at2"/>
<reference evidence="1 3" key="1">
    <citation type="submission" date="2015-11" db="EMBL/GenBank/DDBJ databases">
        <title>Genomic analysis of 38 Legionella species identifies large and diverse effector repertoires.</title>
        <authorList>
            <person name="Burstein D."/>
            <person name="Amaro F."/>
            <person name="Zusman T."/>
            <person name="Lifshitz Z."/>
            <person name="Cohen O."/>
            <person name="Gilbert J.A."/>
            <person name="Pupko T."/>
            <person name="Shuman H.A."/>
            <person name="Segal G."/>
        </authorList>
    </citation>
    <scope>NUCLEOTIDE SEQUENCE [LARGE SCALE GENOMIC DNA]</scope>
    <source>
        <strain evidence="1 3">ATCC 43877</strain>
    </source>
</reference>
<dbReference type="RefSeq" id="WP_051190659.1">
    <property type="nucleotide sequence ID" value="NZ_CAAAJG010000039.1"/>
</dbReference>
<dbReference type="EMBL" id="UGOG01000001">
    <property type="protein sequence ID" value="STX62277.1"/>
    <property type="molecule type" value="Genomic_DNA"/>
</dbReference>
<reference evidence="2 4" key="2">
    <citation type="submission" date="2018-06" db="EMBL/GenBank/DDBJ databases">
        <authorList>
            <consortium name="Pathogen Informatics"/>
            <person name="Doyle S."/>
        </authorList>
    </citation>
    <scope>NUCLEOTIDE SEQUENCE [LARGE SCALE GENOMIC DNA]</scope>
    <source>
        <strain evidence="2 4">NCTC12239</strain>
    </source>
</reference>